<dbReference type="PROSITE" id="PS00154">
    <property type="entry name" value="ATPASE_E1_E2"/>
    <property type="match status" value="1"/>
</dbReference>
<feature type="transmembrane region" description="Helical" evidence="10">
    <location>
        <begin position="1191"/>
        <end position="1214"/>
    </location>
</feature>
<keyword evidence="7" id="KW-1278">Translocase</keyword>
<dbReference type="GO" id="GO:0016020">
    <property type="term" value="C:membrane"/>
    <property type="evidence" value="ECO:0007669"/>
    <property type="project" value="UniProtKB-SubCell"/>
</dbReference>
<dbReference type="NCBIfam" id="TIGR01494">
    <property type="entry name" value="ATPase_P-type"/>
    <property type="match status" value="2"/>
</dbReference>
<evidence type="ECO:0000313" key="14">
    <source>
        <dbReference type="Proteomes" id="UP000224634"/>
    </source>
</evidence>
<dbReference type="Pfam" id="PF00702">
    <property type="entry name" value="Hydrolase"/>
    <property type="match status" value="1"/>
</dbReference>
<dbReference type="GO" id="GO:0005507">
    <property type="term" value="F:copper ion binding"/>
    <property type="evidence" value="ECO:0007669"/>
    <property type="project" value="TreeGrafter"/>
</dbReference>
<dbReference type="SUPFAM" id="SSF55008">
    <property type="entry name" value="HMA, heavy metal-associated domain"/>
    <property type="match status" value="4"/>
</dbReference>
<feature type="domain" description="HMA" evidence="12">
    <location>
        <begin position="25"/>
        <end position="90"/>
    </location>
</feature>
<evidence type="ECO:0000256" key="10">
    <source>
        <dbReference type="RuleBase" id="RU362081"/>
    </source>
</evidence>
<dbReference type="InterPro" id="IPR036412">
    <property type="entry name" value="HAD-like_sf"/>
</dbReference>
<dbReference type="Pfam" id="PF00122">
    <property type="entry name" value="E1-E2_ATPase"/>
    <property type="match status" value="1"/>
</dbReference>
<keyword evidence="9 10" id="KW-0472">Membrane</keyword>
<protein>
    <recommendedName>
        <fullName evidence="12">HMA domain-containing protein</fullName>
    </recommendedName>
</protein>
<dbReference type="InterPro" id="IPR023298">
    <property type="entry name" value="ATPase_P-typ_TM_dom_sf"/>
</dbReference>
<comment type="subcellular location">
    <subcellularLocation>
        <location evidence="1">Membrane</location>
        <topology evidence="1">Multi-pass membrane protein</topology>
    </subcellularLocation>
</comment>
<dbReference type="FunFam" id="2.70.150.10:FF:000068">
    <property type="entry name" value="Copper resistance-associated P-type ATPase"/>
    <property type="match status" value="1"/>
</dbReference>
<keyword evidence="6 10" id="KW-0067">ATP-binding</keyword>
<dbReference type="SUPFAM" id="SSF56784">
    <property type="entry name" value="HAD-like"/>
    <property type="match status" value="1"/>
</dbReference>
<dbReference type="InterPro" id="IPR001757">
    <property type="entry name" value="P_typ_ATPase"/>
</dbReference>
<feature type="transmembrane region" description="Helical" evidence="10">
    <location>
        <begin position="827"/>
        <end position="857"/>
    </location>
</feature>
<dbReference type="PANTHER" id="PTHR43520:SF32">
    <property type="entry name" value="COPPER RESISTANCE P-TYPE ATPASE (EUROFUNG)"/>
    <property type="match status" value="1"/>
</dbReference>
<dbReference type="Gene3D" id="3.40.50.1000">
    <property type="entry name" value="HAD superfamily/HAD-like"/>
    <property type="match status" value="1"/>
</dbReference>
<dbReference type="GO" id="GO:0016887">
    <property type="term" value="F:ATP hydrolysis activity"/>
    <property type="evidence" value="ECO:0007669"/>
    <property type="project" value="InterPro"/>
</dbReference>
<keyword evidence="14" id="KW-1185">Reference proteome</keyword>
<dbReference type="CDD" id="cd00371">
    <property type="entry name" value="HMA"/>
    <property type="match status" value="4"/>
</dbReference>
<reference evidence="13 14" key="1">
    <citation type="submission" date="2017-10" db="EMBL/GenBank/DDBJ databases">
        <title>Comparative genomics in systemic dimorphic fungi from Ajellomycetaceae.</title>
        <authorList>
            <person name="Munoz J.F."/>
            <person name="Mcewen J.G."/>
            <person name="Clay O.K."/>
            <person name="Cuomo C.A."/>
        </authorList>
    </citation>
    <scope>NUCLEOTIDE SEQUENCE [LARGE SCALE GENOMIC DNA]</scope>
    <source>
        <strain evidence="13 14">UAMH7299</strain>
    </source>
</reference>
<dbReference type="InterPro" id="IPR027256">
    <property type="entry name" value="P-typ_ATPase_IB"/>
</dbReference>
<dbReference type="SFLD" id="SFLDF00027">
    <property type="entry name" value="p-type_atpase"/>
    <property type="match status" value="1"/>
</dbReference>
<dbReference type="InterPro" id="IPR023214">
    <property type="entry name" value="HAD_sf"/>
</dbReference>
<comment type="caution">
    <text evidence="13">The sequence shown here is derived from an EMBL/GenBank/DDBJ whole genome shotgun (WGS) entry which is preliminary data.</text>
</comment>
<feature type="domain" description="HMA" evidence="12">
    <location>
        <begin position="234"/>
        <end position="300"/>
    </location>
</feature>
<comment type="similarity">
    <text evidence="2 10">Belongs to the cation transport ATPase (P-type) (TC 3.A.3) family. Type IB subfamily.</text>
</comment>
<dbReference type="SUPFAM" id="SSF81660">
    <property type="entry name" value="Metal cation-transporting ATPase, ATP-binding domain N"/>
    <property type="match status" value="1"/>
</dbReference>
<evidence type="ECO:0000256" key="5">
    <source>
        <dbReference type="ARBA" id="ARBA00022741"/>
    </source>
</evidence>
<feature type="transmembrane region" description="Helical" evidence="10">
    <location>
        <begin position="543"/>
        <end position="563"/>
    </location>
</feature>
<dbReference type="OrthoDB" id="432719at2759"/>
<dbReference type="Proteomes" id="UP000224634">
    <property type="component" value="Unassembled WGS sequence"/>
</dbReference>
<dbReference type="PANTHER" id="PTHR43520">
    <property type="entry name" value="ATP7, ISOFORM B"/>
    <property type="match status" value="1"/>
</dbReference>
<dbReference type="SFLD" id="SFLDG00002">
    <property type="entry name" value="C1.7:_P-type_atpase_like"/>
    <property type="match status" value="1"/>
</dbReference>
<organism evidence="13 14">
    <name type="scientific">Polytolypa hystricis (strain UAMH7299)</name>
    <dbReference type="NCBI Taxonomy" id="1447883"/>
    <lineage>
        <taxon>Eukaryota</taxon>
        <taxon>Fungi</taxon>
        <taxon>Dikarya</taxon>
        <taxon>Ascomycota</taxon>
        <taxon>Pezizomycotina</taxon>
        <taxon>Eurotiomycetes</taxon>
        <taxon>Eurotiomycetidae</taxon>
        <taxon>Onygenales</taxon>
        <taxon>Onygenales incertae sedis</taxon>
        <taxon>Polytolypa</taxon>
    </lineage>
</organism>
<dbReference type="InterPro" id="IPR044492">
    <property type="entry name" value="P_typ_ATPase_HD_dom"/>
</dbReference>
<dbReference type="Gene3D" id="2.70.150.10">
    <property type="entry name" value="Calcium-transporting ATPase, cytoplasmic transduction domain A"/>
    <property type="match status" value="1"/>
</dbReference>
<dbReference type="InterPro" id="IPR018303">
    <property type="entry name" value="ATPase_P-typ_P_site"/>
</dbReference>
<dbReference type="InterPro" id="IPR036163">
    <property type="entry name" value="HMA_dom_sf"/>
</dbReference>
<keyword evidence="8 10" id="KW-1133">Transmembrane helix</keyword>
<dbReference type="FunFam" id="3.30.70.100:FF:000001">
    <property type="entry name" value="ATPase copper transporting beta"/>
    <property type="match status" value="1"/>
</dbReference>
<dbReference type="NCBIfam" id="TIGR01525">
    <property type="entry name" value="ATPase-IB_hvy"/>
    <property type="match status" value="1"/>
</dbReference>
<dbReference type="PRINTS" id="PR00119">
    <property type="entry name" value="CATATPASE"/>
</dbReference>
<evidence type="ECO:0000256" key="9">
    <source>
        <dbReference type="ARBA" id="ARBA00023136"/>
    </source>
</evidence>
<evidence type="ECO:0000256" key="6">
    <source>
        <dbReference type="ARBA" id="ARBA00022840"/>
    </source>
</evidence>
<dbReference type="PROSITE" id="PS01047">
    <property type="entry name" value="HMA_1"/>
    <property type="match status" value="2"/>
</dbReference>
<evidence type="ECO:0000256" key="11">
    <source>
        <dbReference type="SAM" id="MobiDB-lite"/>
    </source>
</evidence>
<dbReference type="PROSITE" id="PS50846">
    <property type="entry name" value="HMA_2"/>
    <property type="match status" value="3"/>
</dbReference>
<accession>A0A2B7XBB3</accession>
<dbReference type="InterPro" id="IPR006121">
    <property type="entry name" value="HMA_dom"/>
</dbReference>
<dbReference type="InterPro" id="IPR008250">
    <property type="entry name" value="ATPase_P-typ_transduc_dom_A_sf"/>
</dbReference>
<feature type="transmembrane region" description="Helical" evidence="10">
    <location>
        <begin position="494"/>
        <end position="519"/>
    </location>
</feature>
<dbReference type="GO" id="GO:0043682">
    <property type="term" value="F:P-type divalent copper transporter activity"/>
    <property type="evidence" value="ECO:0007669"/>
    <property type="project" value="TreeGrafter"/>
</dbReference>
<dbReference type="SUPFAM" id="SSF81653">
    <property type="entry name" value="Calcium ATPase, transduction domain A"/>
    <property type="match status" value="1"/>
</dbReference>
<dbReference type="STRING" id="1447883.A0A2B7XBB3"/>
<evidence type="ECO:0000256" key="2">
    <source>
        <dbReference type="ARBA" id="ARBA00006024"/>
    </source>
</evidence>
<dbReference type="InterPro" id="IPR017969">
    <property type="entry name" value="Heavy-metal-associated_CS"/>
</dbReference>
<evidence type="ECO:0000256" key="8">
    <source>
        <dbReference type="ARBA" id="ARBA00022989"/>
    </source>
</evidence>
<feature type="transmembrane region" description="Helical" evidence="10">
    <location>
        <begin position="584"/>
        <end position="604"/>
    </location>
</feature>
<keyword evidence="5 10" id="KW-0547">Nucleotide-binding</keyword>
<feature type="transmembrane region" description="Helical" evidence="10">
    <location>
        <begin position="786"/>
        <end position="807"/>
    </location>
</feature>
<dbReference type="SUPFAM" id="SSF81665">
    <property type="entry name" value="Calcium ATPase, transmembrane domain M"/>
    <property type="match status" value="1"/>
</dbReference>
<sequence length="1278" mass="138420">MAEKDSSVRQPSRATSPAPKLSSYHTTTLLVNNIHCNSCVVYAKEVLFFSPYVLNVDISLLAHEVRIRHDSQISPQQLVKALVDAAFEVHHASTCDESGTTISDVDLSSPSSPWLDAGLWWPSSSPAPESHRTKGAQSRKSAHIQNCSACQKEEKEKALAVAKSQPSESPDARTHVVDEKKSLSLATKRDLVSEKAEPTTKSPVFSSGSSSKTVFGSLLDEESKLESSPNVEEYDARVGILGMSCASCVNTLTNGLTELDFVTSVNVNLLTHSASLRFYGPRKNAEKIVERIEDLGFEGVIDEAVLRPQTRNVYVANASIAGMTCGSCVGAVTRGVKELPFVRDVSIDLLGNSGRIEFEDKERLDEIVTKVEDLGFDFTVLSCVPLDSTEQGNTSPSTRTIIIRVDGMFCHHCPPNVLKALSGIENAEITIDEKLTLKEPLVTVTYKPDPPHMTVRNLLSAIESSNQAFKASIYHPPTIEDRSRAMQIHERRRLLLRLLFTFIVAIPTFIIGIVFMSLVPKTNKGRIYLEEPMWAGTVSRIEWALFIVTTPVMVFGTDVFHVRAFKEIRALWRRGSRVPILRRFYRFGSMNLLISAGTSVAYIASVAQLIVGALSKGRDAHTTTYFDTVTFLTMFILAGRALEAYSKEKTGEAVAMLGKLRPSEALLVVDSPTTDANPTGSNLQRISIDLLEVGDMVSIPHGASPPADGVISKPGSHKFDESSLTGESMPVSKAAGDKVYAGSVNVGQPVYIQVTDIGSTSMLDQIVAVVREGQTKRAPMERVADVMTGYFVPAITLIAIVTFVLWLSLGLSGTLPDSYLDSAQGGWAFWSLQFAIAVFVVACPCGLALAAPTALFVGGGLAAKRGILVRGGGEAFQEASRLEAIVFDKTGTLTEGGTLKVSDHEILITDEEEQEVAWSLARVLEESSTHPIARAIVDFCAGKTSSSVTESSVTEIPGQGMKGKFTLSIPGEKNASTQVEYEAAIGNQRLLESLIDTKMNTSYLSNLLSKYQSSGRSTAVLSIRKISDDSSRWTPAMVLATSDPVRAEAADVVRELRANQIDVYMCTGDNRITAHAVAATLGIPASHVMANVLPTQKADFIKKIQNKDPANQPNISNSKSDSSKRTIVGFVGDGTNDSPALTAADVSIAMACGSDVAVSSAGFILLKSDLRTILELCTLSRRVFRRVKWNFAWAAVYNCALIPVAAGVFFPISTGEKLHGESGMMVETHWRLDPVWASLAMALSSVSVVMSSLALRIEIRKGFRRMFGWVVKRRGASA</sequence>
<feature type="domain" description="HMA" evidence="12">
    <location>
        <begin position="314"/>
        <end position="379"/>
    </location>
</feature>
<keyword evidence="3 10" id="KW-0812">Transmembrane</keyword>
<feature type="region of interest" description="Disordered" evidence="11">
    <location>
        <begin position="1"/>
        <end position="21"/>
    </location>
</feature>
<dbReference type="InterPro" id="IPR023299">
    <property type="entry name" value="ATPase_P-typ_cyto_dom_N"/>
</dbReference>
<name>A0A2B7XBB3_POLH7</name>
<dbReference type="GO" id="GO:0055070">
    <property type="term" value="P:copper ion homeostasis"/>
    <property type="evidence" value="ECO:0007669"/>
    <property type="project" value="TreeGrafter"/>
</dbReference>
<evidence type="ECO:0000256" key="7">
    <source>
        <dbReference type="ARBA" id="ARBA00022967"/>
    </source>
</evidence>
<feature type="region of interest" description="Disordered" evidence="11">
    <location>
        <begin position="161"/>
        <end position="181"/>
    </location>
</feature>
<feature type="transmembrane region" description="Helical" evidence="10">
    <location>
        <begin position="1234"/>
        <end position="1255"/>
    </location>
</feature>
<keyword evidence="4 10" id="KW-0479">Metal-binding</keyword>
<dbReference type="EMBL" id="PDNA01000182">
    <property type="protein sequence ID" value="PGH06061.1"/>
    <property type="molecule type" value="Genomic_DNA"/>
</dbReference>
<dbReference type="SFLD" id="SFLDS00003">
    <property type="entry name" value="Haloacid_Dehalogenase"/>
    <property type="match status" value="1"/>
</dbReference>
<dbReference type="Gene3D" id="3.30.70.100">
    <property type="match status" value="4"/>
</dbReference>
<dbReference type="Gene3D" id="3.40.1110.10">
    <property type="entry name" value="Calcium-transporting ATPase, cytoplasmic domain N"/>
    <property type="match status" value="1"/>
</dbReference>
<evidence type="ECO:0000313" key="13">
    <source>
        <dbReference type="EMBL" id="PGH06061.1"/>
    </source>
</evidence>
<dbReference type="GO" id="GO:0005524">
    <property type="term" value="F:ATP binding"/>
    <property type="evidence" value="ECO:0007669"/>
    <property type="project" value="UniProtKB-UniRule"/>
</dbReference>
<evidence type="ECO:0000256" key="1">
    <source>
        <dbReference type="ARBA" id="ARBA00004141"/>
    </source>
</evidence>
<dbReference type="PRINTS" id="PR00120">
    <property type="entry name" value="HATPASE"/>
</dbReference>
<gene>
    <name evidence="13" type="ORF">AJ80_08229</name>
</gene>
<dbReference type="Pfam" id="PF00403">
    <property type="entry name" value="HMA"/>
    <property type="match status" value="3"/>
</dbReference>
<dbReference type="InterPro" id="IPR059000">
    <property type="entry name" value="ATPase_P-type_domA"/>
</dbReference>
<evidence type="ECO:0000256" key="3">
    <source>
        <dbReference type="ARBA" id="ARBA00022692"/>
    </source>
</evidence>
<feature type="compositionally biased region" description="Basic and acidic residues" evidence="11">
    <location>
        <begin position="170"/>
        <end position="181"/>
    </location>
</feature>
<evidence type="ECO:0000259" key="12">
    <source>
        <dbReference type="PROSITE" id="PS50846"/>
    </source>
</evidence>
<feature type="transmembrane region" description="Helical" evidence="10">
    <location>
        <begin position="624"/>
        <end position="642"/>
    </location>
</feature>
<dbReference type="AlphaFoldDB" id="A0A2B7XBB3"/>
<proteinExistence type="inferred from homology"/>
<evidence type="ECO:0000256" key="4">
    <source>
        <dbReference type="ARBA" id="ARBA00022723"/>
    </source>
</evidence>